<comment type="similarity">
    <text evidence="1">Belongs to the disease resistance NB-LRR family.</text>
</comment>
<name>A0A251U7Q2_HELAN</name>
<dbReference type="GO" id="GO:0006952">
    <property type="term" value="P:defense response"/>
    <property type="evidence" value="ECO:0007669"/>
    <property type="project" value="UniProtKB-KW"/>
</dbReference>
<evidence type="ECO:0000313" key="9">
    <source>
        <dbReference type="EMBL" id="OTG19154.1"/>
    </source>
</evidence>
<dbReference type="Proteomes" id="UP000215914">
    <property type="component" value="Chromosome 8"/>
</dbReference>
<feature type="domain" description="Disease resistance protein At4g27190-like leucine-rich repeats" evidence="7">
    <location>
        <begin position="726"/>
        <end position="855"/>
    </location>
</feature>
<dbReference type="Pfam" id="PF23247">
    <property type="entry name" value="LRR_RPS2"/>
    <property type="match status" value="1"/>
</dbReference>
<evidence type="ECO:0000259" key="8">
    <source>
        <dbReference type="Pfam" id="PF23598"/>
    </source>
</evidence>
<dbReference type="Pfam" id="PF23598">
    <property type="entry name" value="LRR_14"/>
    <property type="match status" value="1"/>
</dbReference>
<keyword evidence="5" id="KW-0547">Nucleotide-binding</keyword>
<dbReference type="InterPro" id="IPR002182">
    <property type="entry name" value="NB-ARC"/>
</dbReference>
<gene>
    <name evidence="9" type="ORF">HannXRQ_Chr08g0230931</name>
</gene>
<dbReference type="Gene3D" id="3.40.50.300">
    <property type="entry name" value="P-loop containing nucleotide triphosphate hydrolases"/>
    <property type="match status" value="1"/>
</dbReference>
<dbReference type="PANTHER" id="PTHR33463:SF198">
    <property type="entry name" value="RPP4C3"/>
    <property type="match status" value="1"/>
</dbReference>
<keyword evidence="4" id="KW-0611">Plant defense</keyword>
<dbReference type="InterPro" id="IPR042197">
    <property type="entry name" value="Apaf_helical"/>
</dbReference>
<dbReference type="STRING" id="4232.A0A251U7Q2"/>
<proteinExistence type="inferred from homology"/>
<protein>
    <submittedName>
        <fullName evidence="9">Putative NB-ARC</fullName>
    </submittedName>
</protein>
<evidence type="ECO:0000256" key="5">
    <source>
        <dbReference type="ARBA" id="ARBA00022840"/>
    </source>
</evidence>
<dbReference type="EMBL" id="CM007897">
    <property type="protein sequence ID" value="OTG19154.1"/>
    <property type="molecule type" value="Genomic_DNA"/>
</dbReference>
<dbReference type="InterPro" id="IPR055414">
    <property type="entry name" value="LRR_R13L4/SHOC2-like"/>
</dbReference>
<dbReference type="Gene3D" id="1.10.10.10">
    <property type="entry name" value="Winged helix-like DNA-binding domain superfamily/Winged helix DNA-binding domain"/>
    <property type="match status" value="1"/>
</dbReference>
<feature type="domain" description="NB-ARC" evidence="6">
    <location>
        <begin position="226"/>
        <end position="302"/>
    </location>
</feature>
<dbReference type="InterPro" id="IPR003591">
    <property type="entry name" value="Leu-rich_rpt_typical-subtyp"/>
</dbReference>
<evidence type="ECO:0000313" key="10">
    <source>
        <dbReference type="Proteomes" id="UP000215914"/>
    </source>
</evidence>
<dbReference type="PANTHER" id="PTHR33463">
    <property type="entry name" value="NB-ARC DOMAIN-CONTAINING PROTEIN-RELATED"/>
    <property type="match status" value="1"/>
</dbReference>
<dbReference type="Pfam" id="PF00931">
    <property type="entry name" value="NB-ARC"/>
    <property type="match status" value="2"/>
</dbReference>
<dbReference type="InterPro" id="IPR036388">
    <property type="entry name" value="WH-like_DNA-bd_sf"/>
</dbReference>
<dbReference type="SUPFAM" id="SSF52540">
    <property type="entry name" value="P-loop containing nucleoside triphosphate hydrolases"/>
    <property type="match status" value="1"/>
</dbReference>
<dbReference type="AlphaFoldDB" id="A0A251U7Q2"/>
<dbReference type="InterPro" id="IPR032675">
    <property type="entry name" value="LRR_dom_sf"/>
</dbReference>
<keyword evidence="2" id="KW-0433">Leucine-rich repeat</keyword>
<sequence length="987" mass="112579">MAETVISSITGKVVDLLCGVAKREISYVCNCSENVEKYKNEADKLSSMKGRVQQHIDLAKSKGEDLLEGVEEWMKKADDYTSNATQFTNGGEDQEKRFNLCTLRRCSKTAIKKTLSLRQHQEDGKSFETCVSLPAQAPGFTDLYQSKNLEDIHTQKLTLKKIIGAIEDDTTQIVGINGLGGVGKTTLASEVAKAIKNQFADIVFIAVSRTVDAKMIQEKVKVPASRIIKGEKVLIILDDVWEELKLQDLGIPCVSEHMNCKILLTSRSIEVCAAMNVQKNISVNPLQEEEAWTLFERVVGKSEWHDKLKEVALKIVKECGGLPLFIQALGKALKDKEIKIWKATLRRLHAPMDGDVIYKKEGILQLKLSYDHLEDDVAKSLFLLCSMFPEDGNIGLKKLTHYGLALGIFNNPDSIHDTKDIVQLVVESLKSSFLLLPADDFSFFEDNRREEEELFKMHDLVRDMALFVTFKGDDKFLVKSGKGLREWQPRSDVIKSYKKISLMENKICKLPDYELDLPYLDTFLIRNNELSIVPDEFFRGMKELKVLDMLGNNFSSLPQSLTQLTMLRLLDLSDNMSLCEISLLGGLSCLEILKLRRTGIRKIPEEIGRLTNLRLLDVYYCYDLSYVTPGVISKLIMLEELYISLMRGDCSFLTELSELALLKILHLRVWELRYIPKIETLIEFDIGTSEQARFEHTWGLYKRCLEVSEYRCSLTMPIRKLIQLSEVLTLSYIEDLDNILPDLYQEGFDELRHIVLRRCGNVRSLVKTCDLDGIQTSNESGPMKTKGKFFSHVEVIHLDHLDRLELLWDNPHQYISFCNLVEILIYNSSSLLKLFPISVAQGLVNLKDLTISNCKSLVNVISDGDEQTTGSETELVKKDTNIVFSFDRIRLYNLPKLESFYSGHSIIKYPSLEDIRVHDCPSMKRWSYGENRTTKIKFYDEERECSINDYIAGIHEKNGNFTYKGVKVLLNNELVQEDCNICSNQGM</sequence>
<dbReference type="InterPro" id="IPR050905">
    <property type="entry name" value="Plant_NBS-LRR"/>
</dbReference>
<dbReference type="OMA" id="IRECELE"/>
<dbReference type="SUPFAM" id="SSF52058">
    <property type="entry name" value="L domain-like"/>
    <property type="match status" value="1"/>
</dbReference>
<evidence type="ECO:0000256" key="2">
    <source>
        <dbReference type="ARBA" id="ARBA00022614"/>
    </source>
</evidence>
<dbReference type="GO" id="GO:0005524">
    <property type="term" value="F:ATP binding"/>
    <property type="evidence" value="ECO:0007669"/>
    <property type="project" value="UniProtKB-KW"/>
</dbReference>
<evidence type="ECO:0000256" key="4">
    <source>
        <dbReference type="ARBA" id="ARBA00022821"/>
    </source>
</evidence>
<evidence type="ECO:0000256" key="3">
    <source>
        <dbReference type="ARBA" id="ARBA00022737"/>
    </source>
</evidence>
<evidence type="ECO:0000259" key="6">
    <source>
        <dbReference type="Pfam" id="PF00931"/>
    </source>
</evidence>
<dbReference type="InterPro" id="IPR057135">
    <property type="entry name" value="At4g27190-like_LRR"/>
</dbReference>
<dbReference type="Gene3D" id="1.10.8.430">
    <property type="entry name" value="Helical domain of apoptotic protease-activating factors"/>
    <property type="match status" value="1"/>
</dbReference>
<dbReference type="InParanoid" id="A0A251U7Q2"/>
<dbReference type="Gene3D" id="3.80.10.10">
    <property type="entry name" value="Ribonuclease Inhibitor"/>
    <property type="match status" value="2"/>
</dbReference>
<keyword evidence="5" id="KW-0067">ATP-binding</keyword>
<organism evidence="9 10">
    <name type="scientific">Helianthus annuus</name>
    <name type="common">Common sunflower</name>
    <dbReference type="NCBI Taxonomy" id="4232"/>
    <lineage>
        <taxon>Eukaryota</taxon>
        <taxon>Viridiplantae</taxon>
        <taxon>Streptophyta</taxon>
        <taxon>Embryophyta</taxon>
        <taxon>Tracheophyta</taxon>
        <taxon>Spermatophyta</taxon>
        <taxon>Magnoliopsida</taxon>
        <taxon>eudicotyledons</taxon>
        <taxon>Gunneridae</taxon>
        <taxon>Pentapetalae</taxon>
        <taxon>asterids</taxon>
        <taxon>campanulids</taxon>
        <taxon>Asterales</taxon>
        <taxon>Asteraceae</taxon>
        <taxon>Asteroideae</taxon>
        <taxon>Heliantheae alliance</taxon>
        <taxon>Heliantheae</taxon>
        <taxon>Helianthus</taxon>
    </lineage>
</organism>
<feature type="domain" description="NB-ARC" evidence="6">
    <location>
        <begin position="158"/>
        <end position="220"/>
    </location>
</feature>
<dbReference type="InterPro" id="IPR027417">
    <property type="entry name" value="P-loop_NTPase"/>
</dbReference>
<reference evidence="10" key="1">
    <citation type="journal article" date="2017" name="Nature">
        <title>The sunflower genome provides insights into oil metabolism, flowering and Asterid evolution.</title>
        <authorList>
            <person name="Badouin H."/>
            <person name="Gouzy J."/>
            <person name="Grassa C.J."/>
            <person name="Murat F."/>
            <person name="Staton S.E."/>
            <person name="Cottret L."/>
            <person name="Lelandais-Briere C."/>
            <person name="Owens G.L."/>
            <person name="Carrere S."/>
            <person name="Mayjonade B."/>
            <person name="Legrand L."/>
            <person name="Gill N."/>
            <person name="Kane N.C."/>
            <person name="Bowers J.E."/>
            <person name="Hubner S."/>
            <person name="Bellec A."/>
            <person name="Berard A."/>
            <person name="Berges H."/>
            <person name="Blanchet N."/>
            <person name="Boniface M.C."/>
            <person name="Brunel D."/>
            <person name="Catrice O."/>
            <person name="Chaidir N."/>
            <person name="Claudel C."/>
            <person name="Donnadieu C."/>
            <person name="Faraut T."/>
            <person name="Fievet G."/>
            <person name="Helmstetter N."/>
            <person name="King M."/>
            <person name="Knapp S.J."/>
            <person name="Lai Z."/>
            <person name="Le Paslier M.C."/>
            <person name="Lippi Y."/>
            <person name="Lorenzon L."/>
            <person name="Mandel J.R."/>
            <person name="Marage G."/>
            <person name="Marchand G."/>
            <person name="Marquand E."/>
            <person name="Bret-Mestries E."/>
            <person name="Morien E."/>
            <person name="Nambeesan S."/>
            <person name="Nguyen T."/>
            <person name="Pegot-Espagnet P."/>
            <person name="Pouilly N."/>
            <person name="Raftis F."/>
            <person name="Sallet E."/>
            <person name="Schiex T."/>
            <person name="Thomas J."/>
            <person name="Vandecasteele C."/>
            <person name="Vares D."/>
            <person name="Vear F."/>
            <person name="Vautrin S."/>
            <person name="Crespi M."/>
            <person name="Mangin B."/>
            <person name="Burke J.M."/>
            <person name="Salse J."/>
            <person name="Munos S."/>
            <person name="Vincourt P."/>
            <person name="Rieseberg L.H."/>
            <person name="Langlade N.B."/>
        </authorList>
    </citation>
    <scope>NUCLEOTIDE SEQUENCE [LARGE SCALE GENOMIC DNA]</scope>
    <source>
        <strain evidence="10">cv. SF193</strain>
    </source>
</reference>
<dbReference type="SMART" id="SM00369">
    <property type="entry name" value="LRR_TYP"/>
    <property type="match status" value="3"/>
</dbReference>
<dbReference type="PRINTS" id="PR00364">
    <property type="entry name" value="DISEASERSIST"/>
</dbReference>
<evidence type="ECO:0000256" key="1">
    <source>
        <dbReference type="ARBA" id="ARBA00008894"/>
    </source>
</evidence>
<keyword evidence="10" id="KW-1185">Reference proteome</keyword>
<feature type="domain" description="Disease resistance R13L4/SHOC-2-like LRR" evidence="8">
    <location>
        <begin position="544"/>
        <end position="671"/>
    </location>
</feature>
<accession>A0A251U7Q2</accession>
<dbReference type="GO" id="GO:0043531">
    <property type="term" value="F:ADP binding"/>
    <property type="evidence" value="ECO:0007669"/>
    <property type="project" value="InterPro"/>
</dbReference>
<evidence type="ECO:0000259" key="7">
    <source>
        <dbReference type="Pfam" id="PF23247"/>
    </source>
</evidence>
<keyword evidence="3" id="KW-0677">Repeat</keyword>